<dbReference type="GO" id="GO:0005525">
    <property type="term" value="F:GTP binding"/>
    <property type="evidence" value="ECO:0007669"/>
    <property type="project" value="UniProtKB-KW"/>
</dbReference>
<evidence type="ECO:0000256" key="5">
    <source>
        <dbReference type="ARBA" id="ARBA00022741"/>
    </source>
</evidence>
<evidence type="ECO:0000313" key="10">
    <source>
        <dbReference type="Proteomes" id="UP000887565"/>
    </source>
</evidence>
<dbReference type="SMART" id="SM00174">
    <property type="entry name" value="RHO"/>
    <property type="match status" value="1"/>
</dbReference>
<dbReference type="GO" id="GO:0003924">
    <property type="term" value="F:GTPase activity"/>
    <property type="evidence" value="ECO:0007669"/>
    <property type="project" value="InterPro"/>
</dbReference>
<protein>
    <submittedName>
        <fullName evidence="11">Uncharacterized protein</fullName>
    </submittedName>
</protein>
<dbReference type="Pfam" id="PF00071">
    <property type="entry name" value="Ras"/>
    <property type="match status" value="1"/>
</dbReference>
<dbReference type="SMART" id="SM00175">
    <property type="entry name" value="RAB"/>
    <property type="match status" value="1"/>
</dbReference>
<dbReference type="PANTHER" id="PTHR24070">
    <property type="entry name" value="RAS, DI-RAS, AND RHEB FAMILY MEMBERS OF SMALL GTPASE SUPERFAMILY"/>
    <property type="match status" value="1"/>
</dbReference>
<keyword evidence="5" id="KW-0547">Nucleotide-binding</keyword>
<dbReference type="PROSITE" id="PS51421">
    <property type="entry name" value="RAS"/>
    <property type="match status" value="1"/>
</dbReference>
<dbReference type="Gene3D" id="3.40.50.300">
    <property type="entry name" value="P-loop containing nucleotide triphosphate hydrolases"/>
    <property type="match status" value="1"/>
</dbReference>
<evidence type="ECO:0000313" key="11">
    <source>
        <dbReference type="WBParaSite" id="nRc.2.0.1.t07089-RA"/>
    </source>
</evidence>
<dbReference type="AlphaFoldDB" id="A0A915I063"/>
<dbReference type="SMART" id="SM00173">
    <property type="entry name" value="RAS"/>
    <property type="match status" value="1"/>
</dbReference>
<evidence type="ECO:0000256" key="4">
    <source>
        <dbReference type="ARBA" id="ARBA00022481"/>
    </source>
</evidence>
<dbReference type="InterPro" id="IPR027417">
    <property type="entry name" value="P-loop_NTPase"/>
</dbReference>
<keyword evidence="3" id="KW-1003">Cell membrane</keyword>
<dbReference type="FunFam" id="3.40.50.300:FF:000080">
    <property type="entry name" value="Ras-like GTPase Ras1"/>
    <property type="match status" value="1"/>
</dbReference>
<keyword evidence="8" id="KW-0449">Lipoprotein</keyword>
<dbReference type="PROSITE" id="PS51419">
    <property type="entry name" value="RAB"/>
    <property type="match status" value="1"/>
</dbReference>
<dbReference type="PROSITE" id="PS51420">
    <property type="entry name" value="RHO"/>
    <property type="match status" value="1"/>
</dbReference>
<evidence type="ECO:0000256" key="8">
    <source>
        <dbReference type="ARBA" id="ARBA00023288"/>
    </source>
</evidence>
<keyword evidence="4" id="KW-0488">Methylation</keyword>
<evidence type="ECO:0000256" key="3">
    <source>
        <dbReference type="ARBA" id="ARBA00022475"/>
    </source>
</evidence>
<reference evidence="11" key="1">
    <citation type="submission" date="2022-11" db="UniProtKB">
        <authorList>
            <consortium name="WormBaseParasite"/>
        </authorList>
    </citation>
    <scope>IDENTIFICATION</scope>
</reference>
<proteinExistence type="inferred from homology"/>
<dbReference type="WBParaSite" id="nRc.2.0.1.t07089-RA">
    <property type="protein sequence ID" value="nRc.2.0.1.t07089-RA"/>
    <property type="gene ID" value="nRc.2.0.1.g07089"/>
</dbReference>
<keyword evidence="10" id="KW-1185">Reference proteome</keyword>
<accession>A0A915I063</accession>
<dbReference type="GO" id="GO:0005886">
    <property type="term" value="C:plasma membrane"/>
    <property type="evidence" value="ECO:0007669"/>
    <property type="project" value="UniProtKB-SubCell"/>
</dbReference>
<dbReference type="InterPro" id="IPR001806">
    <property type="entry name" value="Small_GTPase"/>
</dbReference>
<dbReference type="NCBIfam" id="TIGR00231">
    <property type="entry name" value="small_GTP"/>
    <property type="match status" value="1"/>
</dbReference>
<dbReference type="GO" id="GO:0007165">
    <property type="term" value="P:signal transduction"/>
    <property type="evidence" value="ECO:0007669"/>
    <property type="project" value="InterPro"/>
</dbReference>
<dbReference type="OMA" id="QCVIDDI"/>
<keyword evidence="7" id="KW-0472">Membrane</keyword>
<comment type="similarity">
    <text evidence="2">Belongs to the small GTPase superfamily. Ras family.</text>
</comment>
<sequence>MINGHSNHANTAMTCSTSSTWAPNFKIVVLGNGGVGKSALTIQFVQQFFVTDYDPTIEDSYTKQCIIDERICKLDVVDTAGQEEFSAMREQYMRTGDGFLLVYSVTDRDSFDQIAKVYSQIVRIKDRSDYPTILMANKVDLQEKRLVSRAEGELLAKQLNGLQYAEVSAKYRLNVDQTFHDLVRLIRTFKDKECPPIDYSDSGHKRHKCVLL</sequence>
<evidence type="ECO:0000256" key="2">
    <source>
        <dbReference type="ARBA" id="ARBA00008344"/>
    </source>
</evidence>
<evidence type="ECO:0000256" key="7">
    <source>
        <dbReference type="ARBA" id="ARBA00023136"/>
    </source>
</evidence>
<organism evidence="10 11">
    <name type="scientific">Romanomermis culicivorax</name>
    <name type="common">Nematode worm</name>
    <dbReference type="NCBI Taxonomy" id="13658"/>
    <lineage>
        <taxon>Eukaryota</taxon>
        <taxon>Metazoa</taxon>
        <taxon>Ecdysozoa</taxon>
        <taxon>Nematoda</taxon>
        <taxon>Enoplea</taxon>
        <taxon>Dorylaimia</taxon>
        <taxon>Mermithida</taxon>
        <taxon>Mermithoidea</taxon>
        <taxon>Mermithidae</taxon>
        <taxon>Romanomermis</taxon>
    </lineage>
</organism>
<evidence type="ECO:0000256" key="6">
    <source>
        <dbReference type="ARBA" id="ARBA00023134"/>
    </source>
</evidence>
<evidence type="ECO:0000256" key="1">
    <source>
        <dbReference type="ARBA" id="ARBA00004193"/>
    </source>
</evidence>
<dbReference type="SUPFAM" id="SSF52540">
    <property type="entry name" value="P-loop containing nucleoside triphosphate hydrolases"/>
    <property type="match status" value="1"/>
</dbReference>
<keyword evidence="9" id="KW-0636">Prenylation</keyword>
<dbReference type="InterPro" id="IPR005225">
    <property type="entry name" value="Small_GTP-bd"/>
</dbReference>
<name>A0A915I063_ROMCU</name>
<evidence type="ECO:0000256" key="9">
    <source>
        <dbReference type="ARBA" id="ARBA00023289"/>
    </source>
</evidence>
<comment type="subcellular location">
    <subcellularLocation>
        <location evidence="1">Cell membrane</location>
        <topology evidence="1">Lipid-anchor</topology>
    </subcellularLocation>
</comment>
<dbReference type="InterPro" id="IPR020849">
    <property type="entry name" value="Small_GTPase_Ras-type"/>
</dbReference>
<keyword evidence="6" id="KW-0342">GTP-binding</keyword>
<dbReference type="Proteomes" id="UP000887565">
    <property type="component" value="Unplaced"/>
</dbReference>
<dbReference type="PRINTS" id="PR00449">
    <property type="entry name" value="RASTRNSFRMNG"/>
</dbReference>